<protein>
    <submittedName>
        <fullName evidence="2">Secreted protein</fullName>
    </submittedName>
</protein>
<dbReference type="AlphaFoldDB" id="A0A1I7WZY0"/>
<proteinExistence type="predicted"/>
<organism evidence="1 2">
    <name type="scientific">Heterorhabditis bacteriophora</name>
    <name type="common">Entomopathogenic nematode worm</name>
    <dbReference type="NCBI Taxonomy" id="37862"/>
    <lineage>
        <taxon>Eukaryota</taxon>
        <taxon>Metazoa</taxon>
        <taxon>Ecdysozoa</taxon>
        <taxon>Nematoda</taxon>
        <taxon>Chromadorea</taxon>
        <taxon>Rhabditida</taxon>
        <taxon>Rhabditina</taxon>
        <taxon>Rhabditomorpha</taxon>
        <taxon>Strongyloidea</taxon>
        <taxon>Heterorhabditidae</taxon>
        <taxon>Heterorhabditis</taxon>
    </lineage>
</organism>
<keyword evidence="1" id="KW-1185">Reference proteome</keyword>
<evidence type="ECO:0000313" key="1">
    <source>
        <dbReference type="Proteomes" id="UP000095283"/>
    </source>
</evidence>
<sequence length="105" mass="12114">MFLAKAYLCLAYYCRYQQFSSEFISAALLSDPLQQPTLRKSSSAIDWNGAVIATRKNSKTLKREEDHQHLGSHGVFGGMFHRGFFSKPVVRSEEENYRYLMALDR</sequence>
<evidence type="ECO:0000313" key="2">
    <source>
        <dbReference type="WBParaSite" id="Hba_10743"/>
    </source>
</evidence>
<name>A0A1I7WZY0_HETBA</name>
<dbReference type="Proteomes" id="UP000095283">
    <property type="component" value="Unplaced"/>
</dbReference>
<dbReference type="WBParaSite" id="Hba_10743">
    <property type="protein sequence ID" value="Hba_10743"/>
    <property type="gene ID" value="Hba_10743"/>
</dbReference>
<reference evidence="2" key="1">
    <citation type="submission" date="2016-11" db="UniProtKB">
        <authorList>
            <consortium name="WormBaseParasite"/>
        </authorList>
    </citation>
    <scope>IDENTIFICATION</scope>
</reference>
<accession>A0A1I7WZY0</accession>